<dbReference type="Proteomes" id="UP001060215">
    <property type="component" value="Chromosome 3"/>
</dbReference>
<dbReference type="EMBL" id="CM045760">
    <property type="protein sequence ID" value="KAI8024784.1"/>
    <property type="molecule type" value="Genomic_DNA"/>
</dbReference>
<evidence type="ECO:0000313" key="1">
    <source>
        <dbReference type="EMBL" id="KAI8024784.1"/>
    </source>
</evidence>
<evidence type="ECO:0000313" key="2">
    <source>
        <dbReference type="Proteomes" id="UP001060215"/>
    </source>
</evidence>
<protein>
    <submittedName>
        <fullName evidence="1">Uncharacterized protein</fullName>
    </submittedName>
</protein>
<name>A0ACC0IHL6_9ERIC</name>
<sequence>MRVVAGSHWNLSQFVCVCVCVFFFFVWQPLPTEEEKELKETLQDIIGQGKKVRVERKAVFIANSNFCAGEDLLGDELLGVRVLFSCGGGVFSAGVGIAAEEVSRGGGHGVLAAEEVGMEFWQQQGWCSSIAFSGGGYGVFSGVSMKIRWEMSCGVMFAFKMEVQLSGGNLAD</sequence>
<comment type="caution">
    <text evidence="1">The sequence shown here is derived from an EMBL/GenBank/DDBJ whole genome shotgun (WGS) entry which is preliminary data.</text>
</comment>
<proteinExistence type="predicted"/>
<keyword evidence="2" id="KW-1185">Reference proteome</keyword>
<reference evidence="1 2" key="1">
    <citation type="journal article" date="2022" name="Plant J.">
        <title>Chromosome-level genome of Camellia lanceoleosa provides a valuable resource for understanding genome evolution and self-incompatibility.</title>
        <authorList>
            <person name="Gong W."/>
            <person name="Xiao S."/>
            <person name="Wang L."/>
            <person name="Liao Z."/>
            <person name="Chang Y."/>
            <person name="Mo W."/>
            <person name="Hu G."/>
            <person name="Li W."/>
            <person name="Zhao G."/>
            <person name="Zhu H."/>
            <person name="Hu X."/>
            <person name="Ji K."/>
            <person name="Xiang X."/>
            <person name="Song Q."/>
            <person name="Yuan D."/>
            <person name="Jin S."/>
            <person name="Zhang L."/>
        </authorList>
    </citation>
    <scope>NUCLEOTIDE SEQUENCE [LARGE SCALE GENOMIC DNA]</scope>
    <source>
        <strain evidence="1">SQ_2022a</strain>
    </source>
</reference>
<accession>A0ACC0IHL6</accession>
<gene>
    <name evidence="1" type="ORF">LOK49_LG02G01391</name>
</gene>
<organism evidence="1 2">
    <name type="scientific">Camellia lanceoleosa</name>
    <dbReference type="NCBI Taxonomy" id="1840588"/>
    <lineage>
        <taxon>Eukaryota</taxon>
        <taxon>Viridiplantae</taxon>
        <taxon>Streptophyta</taxon>
        <taxon>Embryophyta</taxon>
        <taxon>Tracheophyta</taxon>
        <taxon>Spermatophyta</taxon>
        <taxon>Magnoliopsida</taxon>
        <taxon>eudicotyledons</taxon>
        <taxon>Gunneridae</taxon>
        <taxon>Pentapetalae</taxon>
        <taxon>asterids</taxon>
        <taxon>Ericales</taxon>
        <taxon>Theaceae</taxon>
        <taxon>Camellia</taxon>
    </lineage>
</organism>